<sequence length="281" mass="30568">MSQGPFETFAARPASRKEQLANAYALVVASQLSYRRAEGGEDLAKPVRDQLGEWGFRDADFIGWEEGRQRFMKTRSANTQAFTARGDGFWLVCFRGSDMLGDWFTNSMFTQSEDGPFGRVHSGFLAALNEPSGDGTVLGRILATVAPAARESSLPVYVTGHSLGGACATLAAAYLHQRGVDVAGVYTYGCPRVGDATFAQEYDGGLKSVTHRFVNGEDWVTDLPRTEYSHVGTSWVIRDGVVGESDDGPSADGQDFGLIGELEDHDTQKYVDALEKAWREG</sequence>
<dbReference type="SUPFAM" id="SSF53474">
    <property type="entry name" value="alpha/beta-Hydrolases"/>
    <property type="match status" value="1"/>
</dbReference>
<dbReference type="InterPro" id="IPR002921">
    <property type="entry name" value="Fungal_lipase-type"/>
</dbReference>
<evidence type="ECO:0000313" key="3">
    <source>
        <dbReference type="Proteomes" id="UP000708148"/>
    </source>
</evidence>
<dbReference type="Pfam" id="PF01764">
    <property type="entry name" value="Lipase_3"/>
    <property type="match status" value="1"/>
</dbReference>
<dbReference type="GO" id="GO:0006629">
    <property type="term" value="P:lipid metabolic process"/>
    <property type="evidence" value="ECO:0007669"/>
    <property type="project" value="InterPro"/>
</dbReference>
<reference evidence="2" key="1">
    <citation type="submission" date="2020-12" db="EMBL/GenBank/DDBJ databases">
        <authorList>
            <person name="Iha C."/>
        </authorList>
    </citation>
    <scope>NUCLEOTIDE SEQUENCE</scope>
</reference>
<feature type="domain" description="Fungal lipase-type" evidence="1">
    <location>
        <begin position="92"/>
        <end position="225"/>
    </location>
</feature>
<dbReference type="CDD" id="cd00519">
    <property type="entry name" value="Lipase_3"/>
    <property type="match status" value="1"/>
</dbReference>
<dbReference type="PANTHER" id="PTHR45856:SF24">
    <property type="entry name" value="FUNGAL LIPASE-LIKE DOMAIN-CONTAINING PROTEIN"/>
    <property type="match status" value="1"/>
</dbReference>
<dbReference type="EMBL" id="CAJHUC010001657">
    <property type="protein sequence ID" value="CAD7701910.1"/>
    <property type="molecule type" value="Genomic_DNA"/>
</dbReference>
<accession>A0A8S1J2Y2</accession>
<dbReference type="PANTHER" id="PTHR45856">
    <property type="entry name" value="ALPHA/BETA-HYDROLASES SUPERFAMILY PROTEIN"/>
    <property type="match status" value="1"/>
</dbReference>
<dbReference type="AlphaFoldDB" id="A0A8S1J2Y2"/>
<dbReference type="InterPro" id="IPR051218">
    <property type="entry name" value="Sec_MonoDiacylglyc_Lipase"/>
</dbReference>
<keyword evidence="3" id="KW-1185">Reference proteome</keyword>
<dbReference type="OrthoDB" id="535837at2759"/>
<organism evidence="2 3">
    <name type="scientific">Ostreobium quekettii</name>
    <dbReference type="NCBI Taxonomy" id="121088"/>
    <lineage>
        <taxon>Eukaryota</taxon>
        <taxon>Viridiplantae</taxon>
        <taxon>Chlorophyta</taxon>
        <taxon>core chlorophytes</taxon>
        <taxon>Ulvophyceae</taxon>
        <taxon>TCBD clade</taxon>
        <taxon>Bryopsidales</taxon>
        <taxon>Ostreobineae</taxon>
        <taxon>Ostreobiaceae</taxon>
        <taxon>Ostreobium</taxon>
    </lineage>
</organism>
<dbReference type="InterPro" id="IPR029058">
    <property type="entry name" value="AB_hydrolase_fold"/>
</dbReference>
<proteinExistence type="predicted"/>
<name>A0A8S1J2Y2_9CHLO</name>
<gene>
    <name evidence="2" type="ORF">OSTQU699_LOCUS7267</name>
</gene>
<evidence type="ECO:0000313" key="2">
    <source>
        <dbReference type="EMBL" id="CAD7701910.1"/>
    </source>
</evidence>
<evidence type="ECO:0000259" key="1">
    <source>
        <dbReference type="Pfam" id="PF01764"/>
    </source>
</evidence>
<dbReference type="Gene3D" id="3.40.50.1820">
    <property type="entry name" value="alpha/beta hydrolase"/>
    <property type="match status" value="1"/>
</dbReference>
<dbReference type="Proteomes" id="UP000708148">
    <property type="component" value="Unassembled WGS sequence"/>
</dbReference>
<protein>
    <recommendedName>
        <fullName evidence="1">Fungal lipase-type domain-containing protein</fullName>
    </recommendedName>
</protein>
<comment type="caution">
    <text evidence="2">The sequence shown here is derived from an EMBL/GenBank/DDBJ whole genome shotgun (WGS) entry which is preliminary data.</text>
</comment>